<dbReference type="Proteomes" id="UP000284161">
    <property type="component" value="Unassembled WGS sequence"/>
</dbReference>
<comment type="caution">
    <text evidence="2">The sequence shown here is derived from an EMBL/GenBank/DDBJ whole genome shotgun (WGS) entry which is preliminary data.</text>
</comment>
<keyword evidence="1" id="KW-1133">Transmembrane helix</keyword>
<protein>
    <recommendedName>
        <fullName evidence="6">Aspartyl protease</fullName>
    </recommendedName>
</protein>
<dbReference type="InterPro" id="IPR001969">
    <property type="entry name" value="Aspartic_peptidase_AS"/>
</dbReference>
<dbReference type="CDD" id="cd05483">
    <property type="entry name" value="retropepsin_like_bacteria"/>
    <property type="match status" value="1"/>
</dbReference>
<organism evidence="2 4">
    <name type="scientific">Bacteroides stercoris</name>
    <dbReference type="NCBI Taxonomy" id="46506"/>
    <lineage>
        <taxon>Bacteria</taxon>
        <taxon>Pseudomonadati</taxon>
        <taxon>Bacteroidota</taxon>
        <taxon>Bacteroidia</taxon>
        <taxon>Bacteroidales</taxon>
        <taxon>Bacteroidaceae</taxon>
        <taxon>Bacteroides</taxon>
    </lineage>
</organism>
<evidence type="ECO:0008006" key="6">
    <source>
        <dbReference type="Google" id="ProtNLM"/>
    </source>
</evidence>
<evidence type="ECO:0000313" key="2">
    <source>
        <dbReference type="EMBL" id="RGM14658.1"/>
    </source>
</evidence>
<dbReference type="Proteomes" id="UP000261223">
    <property type="component" value="Unassembled WGS sequence"/>
</dbReference>
<keyword evidence="1" id="KW-0472">Membrane</keyword>
<dbReference type="GO" id="GO:0006508">
    <property type="term" value="P:proteolysis"/>
    <property type="evidence" value="ECO:0007669"/>
    <property type="project" value="InterPro"/>
</dbReference>
<sequence length="462" mass="52081">MIDAYNEERVLKYNERQFKKIVKIMIYMKLVKYLFYILMLLGVTGVWAQKSDIRLGKLLNNGDWFTLEEEYPMIKDSVQTPMLRLMSEALLGYYFNRPDETITCVDSLLQHYQAELGLGNIASMLLVKSIVEANRGNYAVAADILKDFTSQLREQGVAMDYTQIDEAVQFYDRFRNCPPMSIELPQKNTVIAMSNDSIRLNIKNDTVQRGTSMYVSITVNSKQYKAIFDTGASTTFMSEAFAKKTGVRLIADSLQIHGGITVYGQSGILDSMQIGDIMVRNIPITINKDTTLNKVEDIDFLIGADVMALLGEIQIFPHNGKIVIPTLLTEKPASGSNIYMDNRSLILKGESCGKSYNFFFDTGNGLAALSHNFYESNKTEIDAKSKRVRRLTGGIGVVEERDMLILPEWSFQFGGRNVVLKNIAVGLENNRLVPYAGNIGMALINQFDKVTINFDKCFVIFE</sequence>
<dbReference type="EMBL" id="QRUB01000006">
    <property type="protein sequence ID" value="RGR28122.1"/>
    <property type="molecule type" value="Genomic_DNA"/>
</dbReference>
<reference evidence="4 5" key="1">
    <citation type="submission" date="2018-08" db="EMBL/GenBank/DDBJ databases">
        <title>A genome reference for cultivated species of the human gut microbiota.</title>
        <authorList>
            <person name="Zou Y."/>
            <person name="Xue W."/>
            <person name="Luo G."/>
        </authorList>
    </citation>
    <scope>NUCLEOTIDE SEQUENCE [LARGE SCALE GENOMIC DNA]</scope>
    <source>
        <strain evidence="3 5">AF25-6</strain>
        <strain evidence="2 4">TF03-6</strain>
    </source>
</reference>
<accession>A0A3E4URJ1</accession>
<name>A0A3E4URJ1_BACSE</name>
<dbReference type="PROSITE" id="PS00141">
    <property type="entry name" value="ASP_PROTEASE"/>
    <property type="match status" value="1"/>
</dbReference>
<proteinExistence type="predicted"/>
<dbReference type="Gene3D" id="2.40.70.10">
    <property type="entry name" value="Acid Proteases"/>
    <property type="match status" value="2"/>
</dbReference>
<dbReference type="EMBL" id="QSSV01000005">
    <property type="protein sequence ID" value="RGM14658.1"/>
    <property type="molecule type" value="Genomic_DNA"/>
</dbReference>
<dbReference type="SUPFAM" id="SSF50630">
    <property type="entry name" value="Acid proteases"/>
    <property type="match status" value="1"/>
</dbReference>
<dbReference type="AlphaFoldDB" id="A0A3E4URJ1"/>
<dbReference type="InterPro" id="IPR034122">
    <property type="entry name" value="Retropepsin-like_bacterial"/>
</dbReference>
<evidence type="ECO:0000313" key="4">
    <source>
        <dbReference type="Proteomes" id="UP000261223"/>
    </source>
</evidence>
<dbReference type="InterPro" id="IPR021109">
    <property type="entry name" value="Peptidase_aspartic_dom_sf"/>
</dbReference>
<evidence type="ECO:0000313" key="3">
    <source>
        <dbReference type="EMBL" id="RGR28122.1"/>
    </source>
</evidence>
<evidence type="ECO:0000313" key="5">
    <source>
        <dbReference type="Proteomes" id="UP000284161"/>
    </source>
</evidence>
<dbReference type="GO" id="GO:0004190">
    <property type="term" value="F:aspartic-type endopeptidase activity"/>
    <property type="evidence" value="ECO:0007669"/>
    <property type="project" value="InterPro"/>
</dbReference>
<keyword evidence="1" id="KW-0812">Transmembrane</keyword>
<gene>
    <name evidence="3" type="ORF">DWY58_08935</name>
    <name evidence="2" type="ORF">DXC34_05015</name>
</gene>
<dbReference type="Pfam" id="PF13975">
    <property type="entry name" value="gag-asp_proteas"/>
    <property type="match status" value="1"/>
</dbReference>
<feature type="transmembrane region" description="Helical" evidence="1">
    <location>
        <begin position="30"/>
        <end position="48"/>
    </location>
</feature>
<evidence type="ECO:0000256" key="1">
    <source>
        <dbReference type="SAM" id="Phobius"/>
    </source>
</evidence>